<proteinExistence type="predicted"/>
<keyword evidence="2" id="KW-0614">Plasmid</keyword>
<sequence length="252" mass="28366">MAHRLYRKIDWPGNNPPAGNRSWHASARSPCRKPESLCTTHRRMACRERQAKARRPLAAEPQPFSLRHPLDSVDDADHKAPAIVAGRLDPGFQQRVVPRFPDSVDEPRIQCVESSHVACARRMRAATFKRVSDGPLRQRPQAEIMRSPLRRYSTAEGNGITDGPSPQRAIRKDRRLANEVLGSGNDEPTVFAAHREPTYRSMRTPITLVSSKHRPMKKSAYCGKQPCAGQIRRVPETPGWNHGHLVVSPRGY</sequence>
<evidence type="ECO:0000313" key="3">
    <source>
        <dbReference type="Proteomes" id="UP000255505"/>
    </source>
</evidence>
<geneLocation type="plasmid" evidence="2">
    <name>III</name>
</geneLocation>
<reference evidence="2 3" key="1">
    <citation type="submission" date="2018-01" db="EMBL/GenBank/DDBJ databases">
        <authorList>
            <person name="Gaut B.S."/>
            <person name="Morton B.R."/>
            <person name="Clegg M.T."/>
            <person name="Duvall M.R."/>
        </authorList>
    </citation>
    <scope>NUCLEOTIDE SEQUENCE [LARGE SCALE GENOMIC DNA]</scope>
    <source>
        <strain evidence="2">Cupriavidus taiwanensis LMG 19425</strain>
        <plasmid evidence="3">Plasmid iii</plasmid>
    </source>
</reference>
<protein>
    <submittedName>
        <fullName evidence="2">Uncharacterized protein</fullName>
    </submittedName>
</protein>
<dbReference type="EMBL" id="LT991978">
    <property type="protein sequence ID" value="SPK77363.1"/>
    <property type="molecule type" value="Genomic_DNA"/>
</dbReference>
<feature type="region of interest" description="Disordered" evidence="1">
    <location>
        <begin position="1"/>
        <end position="34"/>
    </location>
</feature>
<accession>A0A375IRP5</accession>
<evidence type="ECO:0000256" key="1">
    <source>
        <dbReference type="SAM" id="MobiDB-lite"/>
    </source>
</evidence>
<organism evidence="2 3">
    <name type="scientific">Cupriavidus taiwanensis</name>
    <dbReference type="NCBI Taxonomy" id="164546"/>
    <lineage>
        <taxon>Bacteria</taxon>
        <taxon>Pseudomonadati</taxon>
        <taxon>Pseudomonadota</taxon>
        <taxon>Betaproteobacteria</taxon>
        <taxon>Burkholderiales</taxon>
        <taxon>Burkholderiaceae</taxon>
        <taxon>Cupriavidus</taxon>
    </lineage>
</organism>
<evidence type="ECO:0000313" key="2">
    <source>
        <dbReference type="EMBL" id="SPK77363.1"/>
    </source>
</evidence>
<gene>
    <name evidence="2" type="ORF">CT19425_P30212</name>
</gene>
<dbReference type="AlphaFoldDB" id="A0A375IRP5"/>
<dbReference type="Proteomes" id="UP000255505">
    <property type="component" value="Plasmid III"/>
</dbReference>
<name>A0A375IRP5_9BURK</name>